<dbReference type="PANTHER" id="PTHR40036:SF1">
    <property type="entry name" value="MACROCIN O-METHYLTRANSFERASE"/>
    <property type="match status" value="1"/>
</dbReference>
<protein>
    <recommendedName>
        <fullName evidence="3">Methyltransferase</fullName>
    </recommendedName>
</protein>
<sequence>MSDSLTRRLASALFKLGPHQYITSTPERYGQNLDKYRIQEDAAFDPARERCLDGDLTRFYFFGMVFDLIRRDKSNGDIAELGVYKGYSARLFAEFARTVDKQVYLLDTFEGFADADIVGEEHLKGAFSDTSREGVQALVGTKNCHYVKGYFPDTADQLPSDGQYCLVHIDCDLYMPVLSALTYFYDRVVDGGFLIMHDYMSLSWDGPIRAVDEFFRDKPESIIPIPDYAGTVLIRKMRRQ</sequence>
<name>A0A6A7Y008_9HYPH</name>
<proteinExistence type="predicted"/>
<evidence type="ECO:0000313" key="2">
    <source>
        <dbReference type="Proteomes" id="UP000332515"/>
    </source>
</evidence>
<dbReference type="EMBL" id="VWNA01000001">
    <property type="protein sequence ID" value="MQT11152.1"/>
    <property type="molecule type" value="Genomic_DNA"/>
</dbReference>
<keyword evidence="2" id="KW-1185">Reference proteome</keyword>
<dbReference type="PANTHER" id="PTHR40036">
    <property type="entry name" value="MACROCIN O-METHYLTRANSFERASE"/>
    <property type="match status" value="1"/>
</dbReference>
<dbReference type="RefSeq" id="WP_153477497.1">
    <property type="nucleotide sequence ID" value="NZ_VWNA01000001.1"/>
</dbReference>
<accession>A0A6A7Y008</accession>
<dbReference type="Pfam" id="PF05711">
    <property type="entry name" value="TylF"/>
    <property type="match status" value="1"/>
</dbReference>
<organism evidence="1 2">
    <name type="scientific">Segnochrobactrum spirostomi</name>
    <dbReference type="NCBI Taxonomy" id="2608987"/>
    <lineage>
        <taxon>Bacteria</taxon>
        <taxon>Pseudomonadati</taxon>
        <taxon>Pseudomonadota</taxon>
        <taxon>Alphaproteobacteria</taxon>
        <taxon>Hyphomicrobiales</taxon>
        <taxon>Segnochrobactraceae</taxon>
        <taxon>Segnochrobactrum</taxon>
    </lineage>
</organism>
<dbReference type="InterPro" id="IPR029063">
    <property type="entry name" value="SAM-dependent_MTases_sf"/>
</dbReference>
<comment type="caution">
    <text evidence="1">The sequence shown here is derived from an EMBL/GenBank/DDBJ whole genome shotgun (WGS) entry which is preliminary data.</text>
</comment>
<dbReference type="InterPro" id="IPR008884">
    <property type="entry name" value="TylF_MeTrfase"/>
</dbReference>
<evidence type="ECO:0000313" key="1">
    <source>
        <dbReference type="EMBL" id="MQT11152.1"/>
    </source>
</evidence>
<dbReference type="Proteomes" id="UP000332515">
    <property type="component" value="Unassembled WGS sequence"/>
</dbReference>
<dbReference type="AlphaFoldDB" id="A0A6A7Y008"/>
<evidence type="ECO:0008006" key="3">
    <source>
        <dbReference type="Google" id="ProtNLM"/>
    </source>
</evidence>
<dbReference type="Gene3D" id="3.40.50.150">
    <property type="entry name" value="Vaccinia Virus protein VP39"/>
    <property type="match status" value="1"/>
</dbReference>
<gene>
    <name evidence="1" type="ORF">F0357_00345</name>
</gene>
<dbReference type="SUPFAM" id="SSF53335">
    <property type="entry name" value="S-adenosyl-L-methionine-dependent methyltransferases"/>
    <property type="match status" value="1"/>
</dbReference>
<reference evidence="1 2" key="1">
    <citation type="submission" date="2019-09" db="EMBL/GenBank/DDBJ databases">
        <title>Segnochrobactrum spirostomi gen. nov., sp. nov., isolated from the ciliate Spirostomum cf. yagiui and description of a novel family, Segnochrobactraceae fam. nov. within the order Rhizobiales of the class Alphaproteobacteria.</title>
        <authorList>
            <person name="Akter S."/>
            <person name="Shazib S.U.A."/>
            <person name="Shin M.K."/>
        </authorList>
    </citation>
    <scope>NUCLEOTIDE SEQUENCE [LARGE SCALE GENOMIC DNA]</scope>
    <source>
        <strain evidence="1 2">Sp-1</strain>
    </source>
</reference>